<dbReference type="InterPro" id="IPR050241">
    <property type="entry name" value="NAD-cap_RNA_hydrolase_NudC"/>
</dbReference>
<keyword evidence="7" id="KW-0460">Magnesium</keyword>
<evidence type="ECO:0000256" key="3">
    <source>
        <dbReference type="ARBA" id="ARBA00009595"/>
    </source>
</evidence>
<comment type="catalytic activity">
    <reaction evidence="9">
        <text>a 5'-end NAD(+)-phospho-ribonucleoside in mRNA + H2O = a 5'-end phospho-adenosine-phospho-ribonucleoside in mRNA + beta-nicotinamide D-ribonucleotide + 2 H(+)</text>
        <dbReference type="Rhea" id="RHEA:60876"/>
        <dbReference type="Rhea" id="RHEA-COMP:15698"/>
        <dbReference type="Rhea" id="RHEA-COMP:15719"/>
        <dbReference type="ChEBI" id="CHEBI:14649"/>
        <dbReference type="ChEBI" id="CHEBI:15377"/>
        <dbReference type="ChEBI" id="CHEBI:15378"/>
        <dbReference type="ChEBI" id="CHEBI:144029"/>
        <dbReference type="ChEBI" id="CHEBI:144051"/>
    </reaction>
    <physiologicalReaction direction="left-to-right" evidence="9">
        <dbReference type="Rhea" id="RHEA:60877"/>
    </physiologicalReaction>
</comment>
<reference evidence="13" key="1">
    <citation type="submission" date="2019-06" db="EMBL/GenBank/DDBJ databases">
        <title>Draft genome sequence of the griseofulvin-producing fungus Xylaria cubensis strain G536.</title>
        <authorList>
            <person name="Mead M.E."/>
            <person name="Raja H.A."/>
            <person name="Steenwyk J.L."/>
            <person name="Knowles S.L."/>
            <person name="Oberlies N.H."/>
            <person name="Rokas A."/>
        </authorList>
    </citation>
    <scope>NUCLEOTIDE SEQUENCE [LARGE SCALE GENOMIC DNA]</scope>
    <source>
        <strain evidence="13">G536</strain>
    </source>
</reference>
<comment type="similarity">
    <text evidence="3">Belongs to the Nudix hydrolase family. NudC subfamily.</text>
</comment>
<sequence length="407" mass="43989">MTAVPDLPILAADDSMLSRKFGREVANYFSGSPLNRVSFLRSDHAFLNAAFAHPSTSFLLLDNYSPLAKDTANLAYVGKDDVLPLTGPEPFKKTEAEQIKSFNSAVTQPIILFLGLDEKKKGFEYREYRGNPYFAIDVTPKGSIEEKAKSVIEAVKSKQGVSFIPGGRLLTLNAPEAAIYAQARALLDWNARSPFCGGCGERTMSVNAGTKRVCPPTDLAGVSEGGEPKQRADCPTRHGVSNLSFPRTDPTVIMAIVSSDGTKLLLGRGKRYPPGWYSTLAGFLEPGESIEEAVRRETWEESGVHVGRVVIHSSQPWPYPANLMIGAIGQATPDGETINLGNDPELEDAKWYTFDEVREAMGGSAVAFGEPVPDGEKGKLRIPPQTAIANRLMAAVIEGYLGASPKI</sequence>
<evidence type="ECO:0000256" key="7">
    <source>
        <dbReference type="ARBA" id="ARBA00022842"/>
    </source>
</evidence>
<dbReference type="InterPro" id="IPR015376">
    <property type="entry name" value="Znr_NADH_PPase"/>
</dbReference>
<evidence type="ECO:0000256" key="1">
    <source>
        <dbReference type="ARBA" id="ARBA00001946"/>
    </source>
</evidence>
<gene>
    <name evidence="12" type="ORF">FHL15_010491</name>
</gene>
<evidence type="ECO:0000313" key="13">
    <source>
        <dbReference type="Proteomes" id="UP000319160"/>
    </source>
</evidence>
<accession>A0A553HL13</accession>
<organism evidence="12 13">
    <name type="scientific">Xylaria flabelliformis</name>
    <dbReference type="NCBI Taxonomy" id="2512241"/>
    <lineage>
        <taxon>Eukaryota</taxon>
        <taxon>Fungi</taxon>
        <taxon>Dikarya</taxon>
        <taxon>Ascomycota</taxon>
        <taxon>Pezizomycotina</taxon>
        <taxon>Sordariomycetes</taxon>
        <taxon>Xylariomycetidae</taxon>
        <taxon>Xylariales</taxon>
        <taxon>Xylariaceae</taxon>
        <taxon>Xylaria</taxon>
    </lineage>
</organism>
<evidence type="ECO:0000256" key="6">
    <source>
        <dbReference type="ARBA" id="ARBA00022801"/>
    </source>
</evidence>
<dbReference type="EMBL" id="VFLP01000083">
    <property type="protein sequence ID" value="TRX88632.1"/>
    <property type="molecule type" value="Genomic_DNA"/>
</dbReference>
<dbReference type="STRING" id="2512241.A0A553HL13"/>
<evidence type="ECO:0000256" key="2">
    <source>
        <dbReference type="ARBA" id="ARBA00001947"/>
    </source>
</evidence>
<dbReference type="GO" id="GO:0035529">
    <property type="term" value="F:NADH pyrophosphatase activity"/>
    <property type="evidence" value="ECO:0007669"/>
    <property type="project" value="TreeGrafter"/>
</dbReference>
<keyword evidence="13" id="KW-1185">Reference proteome</keyword>
<keyword evidence="5" id="KW-0479">Metal-binding</keyword>
<dbReference type="PANTHER" id="PTHR42904:SF6">
    <property type="entry name" value="NAD-CAPPED RNA HYDROLASE NUDT12"/>
    <property type="match status" value="1"/>
</dbReference>
<dbReference type="Pfam" id="PF09297">
    <property type="entry name" value="Zn_ribbon_NUD"/>
    <property type="match status" value="1"/>
</dbReference>
<name>A0A553HL13_9PEZI</name>
<dbReference type="PROSITE" id="PS00893">
    <property type="entry name" value="NUDIX_BOX"/>
    <property type="match status" value="1"/>
</dbReference>
<dbReference type="InterPro" id="IPR020084">
    <property type="entry name" value="NUDIX_hydrolase_CS"/>
</dbReference>
<proteinExistence type="inferred from homology"/>
<evidence type="ECO:0000313" key="12">
    <source>
        <dbReference type="EMBL" id="TRX88632.1"/>
    </source>
</evidence>
<dbReference type="Pfam" id="PF09296">
    <property type="entry name" value="NUDIX-like"/>
    <property type="match status" value="1"/>
</dbReference>
<keyword evidence="8" id="KW-0520">NAD</keyword>
<dbReference type="FunFam" id="3.90.79.10:FF:000042">
    <property type="entry name" value="Probable NADH pyrophosphatase"/>
    <property type="match status" value="1"/>
</dbReference>
<dbReference type="CDD" id="cd03429">
    <property type="entry name" value="NUDIX_NADH_pyrophosphatase_Nudt13"/>
    <property type="match status" value="1"/>
</dbReference>
<dbReference type="InterPro" id="IPR000086">
    <property type="entry name" value="NUDIX_hydrolase_dom"/>
</dbReference>
<dbReference type="PROSITE" id="PS51462">
    <property type="entry name" value="NUDIX"/>
    <property type="match status" value="1"/>
</dbReference>
<dbReference type="GO" id="GO:0019677">
    <property type="term" value="P:NAD+ catabolic process"/>
    <property type="evidence" value="ECO:0007669"/>
    <property type="project" value="TreeGrafter"/>
</dbReference>
<dbReference type="InterPro" id="IPR049734">
    <property type="entry name" value="NudC-like_C"/>
</dbReference>
<evidence type="ECO:0000256" key="10">
    <source>
        <dbReference type="SAM" id="MobiDB-lite"/>
    </source>
</evidence>
<dbReference type="Proteomes" id="UP000319160">
    <property type="component" value="Unassembled WGS sequence"/>
</dbReference>
<dbReference type="SUPFAM" id="SSF55811">
    <property type="entry name" value="Nudix"/>
    <property type="match status" value="1"/>
</dbReference>
<dbReference type="PANTHER" id="PTHR42904">
    <property type="entry name" value="NUDIX HYDROLASE, NUDC SUBFAMILY"/>
    <property type="match status" value="1"/>
</dbReference>
<dbReference type="GO" id="GO:0005829">
    <property type="term" value="C:cytosol"/>
    <property type="evidence" value="ECO:0007669"/>
    <property type="project" value="TreeGrafter"/>
</dbReference>
<evidence type="ECO:0000256" key="8">
    <source>
        <dbReference type="ARBA" id="ARBA00023027"/>
    </source>
</evidence>
<comment type="caution">
    <text evidence="12">The sequence shown here is derived from an EMBL/GenBank/DDBJ whole genome shotgun (WGS) entry which is preliminary data.</text>
</comment>
<evidence type="ECO:0000256" key="4">
    <source>
        <dbReference type="ARBA" id="ARBA00012381"/>
    </source>
</evidence>
<evidence type="ECO:0000256" key="5">
    <source>
        <dbReference type="ARBA" id="ARBA00022723"/>
    </source>
</evidence>
<dbReference type="OrthoDB" id="10249612at2759"/>
<dbReference type="GO" id="GO:0046872">
    <property type="term" value="F:metal ion binding"/>
    <property type="evidence" value="ECO:0007669"/>
    <property type="project" value="UniProtKB-KW"/>
</dbReference>
<dbReference type="AlphaFoldDB" id="A0A553HL13"/>
<dbReference type="Pfam" id="PF00293">
    <property type="entry name" value="NUDIX"/>
    <property type="match status" value="1"/>
</dbReference>
<evidence type="ECO:0000259" key="11">
    <source>
        <dbReference type="PROSITE" id="PS51462"/>
    </source>
</evidence>
<dbReference type="EC" id="3.6.1.22" evidence="4"/>
<comment type="cofactor">
    <cofactor evidence="2">
        <name>Zn(2+)</name>
        <dbReference type="ChEBI" id="CHEBI:29105"/>
    </cofactor>
</comment>
<dbReference type="InterPro" id="IPR015797">
    <property type="entry name" value="NUDIX_hydrolase-like_dom_sf"/>
</dbReference>
<feature type="region of interest" description="Disordered" evidence="10">
    <location>
        <begin position="219"/>
        <end position="240"/>
    </location>
</feature>
<protein>
    <recommendedName>
        <fullName evidence="4">NAD(+) diphosphatase</fullName>
        <ecNumber evidence="4">3.6.1.22</ecNumber>
    </recommendedName>
</protein>
<dbReference type="Gene3D" id="3.90.79.10">
    <property type="entry name" value="Nucleoside Triphosphate Pyrophosphohydrolase"/>
    <property type="match status" value="1"/>
</dbReference>
<dbReference type="InterPro" id="IPR015375">
    <property type="entry name" value="NADH_PPase-like_N"/>
</dbReference>
<dbReference type="GO" id="GO:0006742">
    <property type="term" value="P:NADP+ catabolic process"/>
    <property type="evidence" value="ECO:0007669"/>
    <property type="project" value="TreeGrafter"/>
</dbReference>
<feature type="domain" description="Nudix hydrolase" evidence="11">
    <location>
        <begin position="246"/>
        <end position="374"/>
    </location>
</feature>
<dbReference type="Gene3D" id="3.90.79.20">
    <property type="match status" value="1"/>
</dbReference>
<keyword evidence="6" id="KW-0378">Hydrolase</keyword>
<dbReference type="GO" id="GO:0005777">
    <property type="term" value="C:peroxisome"/>
    <property type="evidence" value="ECO:0007669"/>
    <property type="project" value="TreeGrafter"/>
</dbReference>
<feature type="compositionally biased region" description="Basic and acidic residues" evidence="10">
    <location>
        <begin position="226"/>
        <end position="236"/>
    </location>
</feature>
<evidence type="ECO:0000256" key="9">
    <source>
        <dbReference type="ARBA" id="ARBA00023679"/>
    </source>
</evidence>
<comment type="cofactor">
    <cofactor evidence="1">
        <name>Mg(2+)</name>
        <dbReference type="ChEBI" id="CHEBI:18420"/>
    </cofactor>
</comment>